<dbReference type="Proteomes" id="UP001519325">
    <property type="component" value="Unassembled WGS sequence"/>
</dbReference>
<sequence length="226" mass="25010">MPTGPMDFLRNQHRYGWRWTTWAMTSRTVRRPSVLRTVTTSVGTIALILAYVYWAADAIDLDEILNSMAQSVLKFFVITIGITVVLGSISMFLPEHRARADRFWMVRQFQGPAIAVVAFVSVFGATSLNCLLLPVLGLWIAALINVFRLGATHQFRLADAHPALPGLCLLIAAVWNEIGAISKIYHEGLNEVFPIWVGLLLAFAGPIATIVLSAFEIRSELRSTGI</sequence>
<gene>
    <name evidence="2" type="ORF">BJ987_004260</name>
</gene>
<feature type="transmembrane region" description="Helical" evidence="1">
    <location>
        <begin position="105"/>
        <end position="125"/>
    </location>
</feature>
<reference evidence="2 3" key="1">
    <citation type="submission" date="2021-03" db="EMBL/GenBank/DDBJ databases">
        <title>Sequencing the genomes of 1000 actinobacteria strains.</title>
        <authorList>
            <person name="Klenk H.-P."/>
        </authorList>
    </citation>
    <scope>NUCLEOTIDE SEQUENCE [LARGE SCALE GENOMIC DNA]</scope>
    <source>
        <strain evidence="2 3">DSM 45516</strain>
    </source>
</reference>
<accession>A0ABS4QI38</accession>
<keyword evidence="3" id="KW-1185">Reference proteome</keyword>
<dbReference type="RefSeq" id="WP_209892880.1">
    <property type="nucleotide sequence ID" value="NZ_JAGGMR010000001.1"/>
</dbReference>
<comment type="caution">
    <text evidence="2">The sequence shown here is derived from an EMBL/GenBank/DDBJ whole genome shotgun (WGS) entry which is preliminary data.</text>
</comment>
<dbReference type="EMBL" id="JAGGMR010000001">
    <property type="protein sequence ID" value="MBP2191359.1"/>
    <property type="molecule type" value="Genomic_DNA"/>
</dbReference>
<keyword evidence="1" id="KW-0812">Transmembrane</keyword>
<protein>
    <submittedName>
        <fullName evidence="2">Membrane protein YwzB</fullName>
    </submittedName>
</protein>
<feature type="transmembrane region" description="Helical" evidence="1">
    <location>
        <begin position="193"/>
        <end position="215"/>
    </location>
</feature>
<evidence type="ECO:0000313" key="2">
    <source>
        <dbReference type="EMBL" id="MBP2191359.1"/>
    </source>
</evidence>
<keyword evidence="1" id="KW-0472">Membrane</keyword>
<evidence type="ECO:0000256" key="1">
    <source>
        <dbReference type="SAM" id="Phobius"/>
    </source>
</evidence>
<proteinExistence type="predicted"/>
<feature type="transmembrane region" description="Helical" evidence="1">
    <location>
        <begin position="75"/>
        <end position="93"/>
    </location>
</feature>
<organism evidence="2 3">
    <name type="scientific">Nocardia goodfellowii</name>
    <dbReference type="NCBI Taxonomy" id="882446"/>
    <lineage>
        <taxon>Bacteria</taxon>
        <taxon>Bacillati</taxon>
        <taxon>Actinomycetota</taxon>
        <taxon>Actinomycetes</taxon>
        <taxon>Mycobacteriales</taxon>
        <taxon>Nocardiaceae</taxon>
        <taxon>Nocardia</taxon>
    </lineage>
</organism>
<evidence type="ECO:0000313" key="3">
    <source>
        <dbReference type="Proteomes" id="UP001519325"/>
    </source>
</evidence>
<name>A0ABS4QI38_9NOCA</name>
<keyword evidence="1" id="KW-1133">Transmembrane helix</keyword>
<feature type="transmembrane region" description="Helical" evidence="1">
    <location>
        <begin position="34"/>
        <end position="55"/>
    </location>
</feature>